<sequence length="2041" mass="206576">MKQRSGWQATRASRSLASGLIIGLLCTLAPWVALAATFTVDSLADSHDHTPGDGSCADQSGACTLRAAIEDASTNGEPDTILFAIDGVISLVLGPIELLEGATTIAGADGRVTVDGSGNPQDTDNFLIRSDDNVIRGLMVQNARRDGIRIEGARNIIGGSEPGHRNVISLNSSAGIHIDGAGALDNVISGNYIGTDPTGRFARGNAYYGIYVLRGEHTIIGGDTPSERNLISGNGEYGIYILEANNNVVSGNYVGTAIDGEVAIGNSIGVSIGGWSTGNVVGGDTPAERNLVSGNGKGIEIGQPGAADNVVIGNLIGTDVSGTRALGNSTGVVIVSGATSNTIGGTSASVRNVISGNVSSGVQIVSSGTTGNAVIGNYIGTDISGTVALGNGRDGVSLEYGTHDNIVGGENPGAGNVIASNQGAGVRLLQSTSNVVAGNRIGTDANGSKALGNGHGILLESAAAANVIGGDTPESGNLIAFNGTGITMTGSSTRFNKIRYNSMRENSGPGIVISNGAQDGISPPTIHSADLTMVVGTAASGGMTIDLYLADGDPSGAGEGETFVTTGVTGENGDFAIPVSGLSADDVLTATATDASGNTSAFALNVEVNVPPVAQAGPDQLVLVGQAMQLDGSGSHDPDGDSLSYSWSFVSKPPSSGAALADPFAQAPTFVPDVAGEYRVELVVDDGHGETDRDEVTVTANTPPVADVGPDQRVLPGTTVQLEGSGSTDPDGDPLAYGWEFVFRPAGSEAVLAGASTPTASFVADVAGVYTVRLTVDDGRGGTAQDEVTITANTPPVANAGPGRIVLLGSTVQLDGSGSHDPDGDQLSYRWTLVSAPSGSSAALSDPALPAPTFDADVAGAYVLELVVTDSRDETGVDQVTITANTRPLADAGLDQRVLPGTTVHLDGSGSSDPDGDPLVYEWGFVSRPLGSEAALAGASTSTASFVADTAGVYAVRLTVEDGRGANDQDEVTITANTPPLANAGPDQVVPLGATVQLDASGSFDADGDDLMHNWSLIDMPDGSSATLSDPALRAPTFIADLPGEYRIELTVSDGAEANVDVVVVTGNAPPVANAGVDQEVLVGNTVLLDGTGSSDPEGDALSYSWYFVSKPPNSNAALSDDATGTPSFVPDVGGEYVVAVGVSDGISDSEPDTVTIAANSRPVARPGEDRVVLVGSSVEMDGSASFDPDGDPLTYEWSLLSKPSASGAALEGENTPTPAVVVDIAGTYVVRLTVDDQRGGTGSAEVAILANTAPIAAAGTDQSVSVGDAVQLDASGSLDADADILAYVWSFLSKPTSSGATLLNPNAATASFLSDVAGQYHLQVLVTDIHGATGSDEVVITANTAPVANAGPDQLVPVGTTVQLDASGSFDSDGDNLVYEWSLSGMPDSSSAVLSDPALPSPTFVVDVPGQYQADLVVSDGRESSFDSTIVVGNAAPVASAGAAQVVPVGKIVRLDGTGSDDPEGDELAYSWRFVFLPAGSNASLAGADTDAPSFTPDVAGEYVLELVVSDGLSESPPDRVTVTGNGRPVADVGPDQEVLLGAKVTLNGAGSTDPEGEPLAYAWGLTARPAGSEAALTGGSTPVATLVPDRPGTYEVTLTVADPWGGTDAATVAILARARPVTTFDHAPATDLTTASVIAFADSSSDEDGEIVGWEWEFGDGATSNLQNPSHQYAAPGIYHVSLVVTDDDDLSSNPVRATLAVGTPGAPVEGVLSEQAPSGDYTMDASALGGITLVKSGPGTPLMTVASYGGNPVAAGVKLFAGEGSYFDVNLDSGEGVDAVELSWVAGSDVDPSDLHLMWHDEPARTWKLVSPQQVSAGTSGVVRVVARLDGASSPTVAQLTGTIFAGGANAPPEVTILAPEAGAMWEGDKIIRWAAADPDGDDGAVTIDLAYTSAGGNWVSIAAGVANVGEHEWDTSVVPAGGIYRVRVTATDALGGSGEATSEPFTVVKIAGHVAHGPNPSSDSVTFYFAGGAAGRLYVYDAAGRLVWQARVPEGLPSLQWDLRSTQGAMLGNGLYLYLLQLDDGTRSEVRRLVIER</sequence>
<dbReference type="SUPFAM" id="SSF51126">
    <property type="entry name" value="Pectin lyase-like"/>
    <property type="match status" value="1"/>
</dbReference>
<accession>A0A0K2SQS8</accession>
<dbReference type="InterPro" id="IPR011050">
    <property type="entry name" value="Pectin_lyase_fold/virulence"/>
</dbReference>
<dbReference type="KEGG" id="lpil:LIP_3551"/>
<dbReference type="InterPro" id="IPR029865">
    <property type="entry name" value="KIAA0319-like"/>
</dbReference>
<dbReference type="InterPro" id="IPR000601">
    <property type="entry name" value="PKD_dom"/>
</dbReference>
<feature type="domain" description="PKD" evidence="1">
    <location>
        <begin position="1640"/>
        <end position="1689"/>
    </location>
</feature>
<dbReference type="OrthoDB" id="2905884at2"/>
<dbReference type="STRING" id="1555112.LIP_3551"/>
<feature type="domain" description="PKD" evidence="1">
    <location>
        <begin position="1529"/>
        <end position="1623"/>
    </location>
</feature>
<dbReference type="InterPro" id="IPR012334">
    <property type="entry name" value="Pectin_lyas_fold"/>
</dbReference>
<keyword evidence="3" id="KW-1185">Reference proteome</keyword>
<dbReference type="InterPro" id="IPR006626">
    <property type="entry name" value="PbH1"/>
</dbReference>
<dbReference type="InterPro" id="IPR013783">
    <property type="entry name" value="Ig-like_fold"/>
</dbReference>
<dbReference type="RefSeq" id="WP_082726497.1">
    <property type="nucleotide sequence ID" value="NZ_AP014924.1"/>
</dbReference>
<reference evidence="3" key="1">
    <citation type="submission" date="2015-07" db="EMBL/GenBank/DDBJ databases">
        <title>Complete genome sequence and phylogenetic analysis of Limnochorda pilosa.</title>
        <authorList>
            <person name="Watanabe M."/>
            <person name="Kojima H."/>
            <person name="Fukui M."/>
        </authorList>
    </citation>
    <scope>NUCLEOTIDE SEQUENCE [LARGE SCALE GENOMIC DNA]</scope>
    <source>
        <strain evidence="3">HC45</strain>
    </source>
</reference>
<dbReference type="PANTHER" id="PTHR46182:SF2">
    <property type="entry name" value="FI19480P1"/>
    <property type="match status" value="1"/>
</dbReference>
<dbReference type="Gene3D" id="2.60.40.10">
    <property type="entry name" value="Immunoglobulins"/>
    <property type="match status" value="13"/>
</dbReference>
<feature type="domain" description="PKD" evidence="1">
    <location>
        <begin position="1191"/>
        <end position="1256"/>
    </location>
</feature>
<dbReference type="GO" id="GO:0016020">
    <property type="term" value="C:membrane"/>
    <property type="evidence" value="ECO:0007669"/>
    <property type="project" value="TreeGrafter"/>
</dbReference>
<name>A0A0K2SQS8_LIMPI</name>
<feature type="domain" description="PKD" evidence="1">
    <location>
        <begin position="732"/>
        <end position="797"/>
    </location>
</feature>
<dbReference type="CDD" id="cd00146">
    <property type="entry name" value="PKD"/>
    <property type="match status" value="4"/>
</dbReference>
<dbReference type="Pfam" id="PF22352">
    <property type="entry name" value="K319L-like_PKD"/>
    <property type="match status" value="8"/>
</dbReference>
<dbReference type="Gene3D" id="2.160.20.10">
    <property type="entry name" value="Single-stranded right-handed beta-helix, Pectin lyase-like"/>
    <property type="match status" value="1"/>
</dbReference>
<dbReference type="PROSITE" id="PS50093">
    <property type="entry name" value="PKD"/>
    <property type="match status" value="4"/>
</dbReference>
<dbReference type="PATRIC" id="fig|1555112.3.peg.3587"/>
<dbReference type="SMART" id="SM00089">
    <property type="entry name" value="PKD"/>
    <property type="match status" value="12"/>
</dbReference>
<dbReference type="Pfam" id="PF18911">
    <property type="entry name" value="PKD_4"/>
    <property type="match status" value="4"/>
</dbReference>
<reference evidence="3" key="2">
    <citation type="journal article" date="2016" name="Int. J. Syst. Evol. Microbiol.">
        <title>Complete genome sequence and cell structure of Limnochorda pilosa, a Gram-negative spore-former within the phylum Firmicutes.</title>
        <authorList>
            <person name="Watanabe M."/>
            <person name="Kojima H."/>
            <person name="Fukui M."/>
        </authorList>
    </citation>
    <scope>NUCLEOTIDE SEQUENCE [LARGE SCALE GENOMIC DNA]</scope>
    <source>
        <strain evidence="3">HC45</strain>
    </source>
</reference>
<dbReference type="Proteomes" id="UP000065807">
    <property type="component" value="Chromosome"/>
</dbReference>
<evidence type="ECO:0000313" key="3">
    <source>
        <dbReference type="Proteomes" id="UP000065807"/>
    </source>
</evidence>
<dbReference type="GO" id="GO:0031410">
    <property type="term" value="C:cytoplasmic vesicle"/>
    <property type="evidence" value="ECO:0007669"/>
    <property type="project" value="TreeGrafter"/>
</dbReference>
<organism evidence="2 3">
    <name type="scientific">Limnochorda pilosa</name>
    <dbReference type="NCBI Taxonomy" id="1555112"/>
    <lineage>
        <taxon>Bacteria</taxon>
        <taxon>Bacillati</taxon>
        <taxon>Bacillota</taxon>
        <taxon>Limnochordia</taxon>
        <taxon>Limnochordales</taxon>
        <taxon>Limnochordaceae</taxon>
        <taxon>Limnochorda</taxon>
    </lineage>
</organism>
<gene>
    <name evidence="2" type="ORF">LIP_3551</name>
</gene>
<dbReference type="EMBL" id="AP014924">
    <property type="protein sequence ID" value="BAS29362.1"/>
    <property type="molecule type" value="Genomic_DNA"/>
</dbReference>
<proteinExistence type="predicted"/>
<dbReference type="InterPro" id="IPR022409">
    <property type="entry name" value="PKD/Chitinase_dom"/>
</dbReference>
<dbReference type="SMART" id="SM00710">
    <property type="entry name" value="PbH1"/>
    <property type="match status" value="8"/>
</dbReference>
<dbReference type="SUPFAM" id="SSF49299">
    <property type="entry name" value="PKD domain"/>
    <property type="match status" value="12"/>
</dbReference>
<protein>
    <recommendedName>
        <fullName evidence="1">PKD domain-containing protein</fullName>
    </recommendedName>
</protein>
<evidence type="ECO:0000313" key="2">
    <source>
        <dbReference type="EMBL" id="BAS29362.1"/>
    </source>
</evidence>
<evidence type="ECO:0000259" key="1">
    <source>
        <dbReference type="PROSITE" id="PS50093"/>
    </source>
</evidence>
<dbReference type="PANTHER" id="PTHR46182">
    <property type="entry name" value="FI19480P1"/>
    <property type="match status" value="1"/>
</dbReference>
<dbReference type="InterPro" id="IPR035986">
    <property type="entry name" value="PKD_dom_sf"/>
</dbReference>